<dbReference type="EMBL" id="LNIX01000057">
    <property type="protein sequence ID" value="OXA37449.1"/>
    <property type="molecule type" value="Genomic_DNA"/>
</dbReference>
<organism evidence="2 3">
    <name type="scientific">Folsomia candida</name>
    <name type="common">Springtail</name>
    <dbReference type="NCBI Taxonomy" id="158441"/>
    <lineage>
        <taxon>Eukaryota</taxon>
        <taxon>Metazoa</taxon>
        <taxon>Ecdysozoa</taxon>
        <taxon>Arthropoda</taxon>
        <taxon>Hexapoda</taxon>
        <taxon>Collembola</taxon>
        <taxon>Entomobryomorpha</taxon>
        <taxon>Isotomoidea</taxon>
        <taxon>Isotomidae</taxon>
        <taxon>Proisotominae</taxon>
        <taxon>Folsomia</taxon>
    </lineage>
</organism>
<feature type="region of interest" description="Disordered" evidence="1">
    <location>
        <begin position="237"/>
        <end position="259"/>
    </location>
</feature>
<keyword evidence="3" id="KW-1185">Reference proteome</keyword>
<evidence type="ECO:0000313" key="2">
    <source>
        <dbReference type="EMBL" id="OXA37449.1"/>
    </source>
</evidence>
<evidence type="ECO:0000256" key="1">
    <source>
        <dbReference type="SAM" id="MobiDB-lite"/>
    </source>
</evidence>
<name>A0A226CWU5_FOLCA</name>
<evidence type="ECO:0000313" key="3">
    <source>
        <dbReference type="Proteomes" id="UP000198287"/>
    </source>
</evidence>
<proteinExistence type="predicted"/>
<dbReference type="AlphaFoldDB" id="A0A226CWU5"/>
<comment type="caution">
    <text evidence="2">The sequence shown here is derived from an EMBL/GenBank/DDBJ whole genome shotgun (WGS) entry which is preliminary data.</text>
</comment>
<reference evidence="2 3" key="1">
    <citation type="submission" date="2015-12" db="EMBL/GenBank/DDBJ databases">
        <title>The genome of Folsomia candida.</title>
        <authorList>
            <person name="Faddeeva A."/>
            <person name="Derks M.F."/>
            <person name="Anvar Y."/>
            <person name="Smit S."/>
            <person name="Van Straalen N."/>
            <person name="Roelofs D."/>
        </authorList>
    </citation>
    <scope>NUCLEOTIDE SEQUENCE [LARGE SCALE GENOMIC DNA]</scope>
    <source>
        <strain evidence="2 3">VU population</strain>
        <tissue evidence="2">Whole body</tissue>
    </source>
</reference>
<sequence length="278" mass="30964">MEEERRVEESSGLAQPLVEVEVIPMDSAGGHSSAQRCDSTATGNIQKSALVEIFKSSDELDLCCKAVKKLMGPLMKQNLSLDEESTFRAAVSKERSTFKSLWKKSYRIADRFSENNEAYLTSSFKLPTNLIAAPVKASVGRPTVAYSALGDHQKRTKEKELSKLLDGEPREKILKSVTRALNGDPADEDLREVMKELVRSPSRPAKIRQQLNAVIPTQMSVEEAVALMIDCPLLQAPEEPDTSDRQLFAEDDADPEEEFSTEIDNIELEAEEIDVDFE</sequence>
<dbReference type="Proteomes" id="UP000198287">
    <property type="component" value="Unassembled WGS sequence"/>
</dbReference>
<feature type="compositionally biased region" description="Acidic residues" evidence="1">
    <location>
        <begin position="249"/>
        <end position="259"/>
    </location>
</feature>
<gene>
    <name evidence="2" type="ORF">Fcan01_27785</name>
</gene>
<protein>
    <submittedName>
        <fullName evidence="2">Uncharacterized protein</fullName>
    </submittedName>
</protein>
<accession>A0A226CWU5</accession>